<dbReference type="PANTHER" id="PTHR24366:SF96">
    <property type="entry name" value="LEUCINE RICH REPEAT CONTAINING 53"/>
    <property type="match status" value="1"/>
</dbReference>
<dbReference type="Gene3D" id="3.80.10.10">
    <property type="entry name" value="Ribonuclease Inhibitor"/>
    <property type="match status" value="7"/>
</dbReference>
<dbReference type="GO" id="GO:0071944">
    <property type="term" value="C:cell periphery"/>
    <property type="evidence" value="ECO:0007669"/>
    <property type="project" value="UniProtKB-ARBA"/>
</dbReference>
<feature type="binding site" evidence="4">
    <location>
        <position position="1976"/>
    </location>
    <ligand>
        <name>ATP</name>
        <dbReference type="ChEBI" id="CHEBI:30616"/>
    </ligand>
</feature>
<dbReference type="PRINTS" id="PR00019">
    <property type="entry name" value="LEURICHRPT"/>
</dbReference>
<evidence type="ECO:0000256" key="5">
    <source>
        <dbReference type="SAM" id="MobiDB-lite"/>
    </source>
</evidence>
<feature type="region of interest" description="Disordered" evidence="5">
    <location>
        <begin position="344"/>
        <end position="368"/>
    </location>
</feature>
<feature type="compositionally biased region" description="Polar residues" evidence="5">
    <location>
        <begin position="358"/>
        <end position="368"/>
    </location>
</feature>
<keyword evidence="2" id="KW-0732">Signal</keyword>
<dbReference type="STRING" id="104421.E2A1E1"/>
<proteinExistence type="predicted"/>
<dbReference type="EMBL" id="GL435760">
    <property type="protein sequence ID" value="EFN72767.1"/>
    <property type="molecule type" value="Genomic_DNA"/>
</dbReference>
<dbReference type="InterPro" id="IPR003591">
    <property type="entry name" value="Leu-rich_rpt_typical-subtyp"/>
</dbReference>
<dbReference type="SUPFAM" id="SSF52058">
    <property type="entry name" value="L domain-like"/>
    <property type="match status" value="3"/>
</dbReference>
<dbReference type="InterPro" id="IPR001611">
    <property type="entry name" value="Leu-rich_rpt"/>
</dbReference>
<evidence type="ECO:0000259" key="6">
    <source>
        <dbReference type="SMART" id="SM00082"/>
    </source>
</evidence>
<evidence type="ECO:0000313" key="7">
    <source>
        <dbReference type="EMBL" id="EFN72767.1"/>
    </source>
</evidence>
<keyword evidence="8" id="KW-1185">Reference proteome</keyword>
<evidence type="ECO:0000256" key="1">
    <source>
        <dbReference type="ARBA" id="ARBA00022614"/>
    </source>
</evidence>
<evidence type="ECO:0000256" key="3">
    <source>
        <dbReference type="ARBA" id="ARBA00022737"/>
    </source>
</evidence>
<feature type="compositionally biased region" description="Basic and acidic residues" evidence="5">
    <location>
        <begin position="344"/>
        <end position="356"/>
    </location>
</feature>
<gene>
    <name evidence="7" type="ORF">EAG_06127</name>
</gene>
<dbReference type="InParanoid" id="E2A1E1"/>
<feature type="region of interest" description="Disordered" evidence="5">
    <location>
        <begin position="927"/>
        <end position="951"/>
    </location>
</feature>
<evidence type="ECO:0000256" key="2">
    <source>
        <dbReference type="ARBA" id="ARBA00022729"/>
    </source>
</evidence>
<organism evidence="8">
    <name type="scientific">Camponotus floridanus</name>
    <name type="common">Florida carpenter ant</name>
    <dbReference type="NCBI Taxonomy" id="104421"/>
    <lineage>
        <taxon>Eukaryota</taxon>
        <taxon>Metazoa</taxon>
        <taxon>Ecdysozoa</taxon>
        <taxon>Arthropoda</taxon>
        <taxon>Hexapoda</taxon>
        <taxon>Insecta</taxon>
        <taxon>Pterygota</taxon>
        <taxon>Neoptera</taxon>
        <taxon>Endopterygota</taxon>
        <taxon>Hymenoptera</taxon>
        <taxon>Apocrita</taxon>
        <taxon>Aculeata</taxon>
        <taxon>Formicoidea</taxon>
        <taxon>Formicidae</taxon>
        <taxon>Formicinae</taxon>
        <taxon>Camponotus</taxon>
    </lineage>
</organism>
<dbReference type="Proteomes" id="UP000000311">
    <property type="component" value="Unassembled WGS sequence"/>
</dbReference>
<dbReference type="InterPro" id="IPR032675">
    <property type="entry name" value="LRR_dom_sf"/>
</dbReference>
<dbReference type="PANTHER" id="PTHR24366">
    <property type="entry name" value="IG(IMMUNOGLOBULIN) AND LRR(LEUCINE RICH REPEAT) DOMAINS"/>
    <property type="match status" value="1"/>
</dbReference>
<evidence type="ECO:0000256" key="4">
    <source>
        <dbReference type="PROSITE-ProRule" id="PRU10141"/>
    </source>
</evidence>
<feature type="domain" description="LRRCT" evidence="6">
    <location>
        <begin position="2529"/>
        <end position="2581"/>
    </location>
</feature>
<reference evidence="7 8" key="1">
    <citation type="journal article" date="2010" name="Science">
        <title>Genomic comparison of the ants Camponotus floridanus and Harpegnathos saltator.</title>
        <authorList>
            <person name="Bonasio R."/>
            <person name="Zhang G."/>
            <person name="Ye C."/>
            <person name="Mutti N.S."/>
            <person name="Fang X."/>
            <person name="Qin N."/>
            <person name="Donahue G."/>
            <person name="Yang P."/>
            <person name="Li Q."/>
            <person name="Li C."/>
            <person name="Zhang P."/>
            <person name="Huang Z."/>
            <person name="Berger S.L."/>
            <person name="Reinberg D."/>
            <person name="Wang J."/>
            <person name="Liebig J."/>
        </authorList>
    </citation>
    <scope>NUCLEOTIDE SEQUENCE [LARGE SCALE GENOMIC DNA]</scope>
    <source>
        <strain evidence="8">C129</strain>
    </source>
</reference>
<accession>E2A1E1</accession>
<keyword evidence="4" id="KW-0067">ATP-binding</keyword>
<dbReference type="GO" id="GO:0005524">
    <property type="term" value="F:ATP binding"/>
    <property type="evidence" value="ECO:0007669"/>
    <property type="project" value="UniProtKB-UniRule"/>
</dbReference>
<dbReference type="OrthoDB" id="7699643at2759"/>
<protein>
    <submittedName>
        <fullName evidence="7">Insulin-like growth factor-binding protein complex acid labile chain</fullName>
    </submittedName>
</protein>
<keyword evidence="3" id="KW-0677">Repeat</keyword>
<dbReference type="InterPro" id="IPR000483">
    <property type="entry name" value="Cys-rich_flank_reg_C"/>
</dbReference>
<dbReference type="Pfam" id="PF13855">
    <property type="entry name" value="LRR_8"/>
    <property type="match status" value="7"/>
</dbReference>
<keyword evidence="1" id="KW-0433">Leucine-rich repeat</keyword>
<sequence>MPLCEAQSRSAGTLISYLPSDQPTLIGGDGMCITIRVVWLTMDRLRSGRDIRLSAATMRALNSRRPRSSTSIHRLVPYTIYLLLLLCILHDVQARSVLHDDSDIVADQVHGQISEPFVEVSDPESDGVENANQAQRKTLIKTEEYVNDENVSEEERKNPAVEIFIEDPDKIQVEAVGDEGSVAKKRRRNDVSLPGKFVLQDKEENVQKDEGIRRFDAQIESDDIEEPSQRKIFDIIANVPNSQRDAIEREKQLVNVEQSHAEKNVKSSDEEGKKYAEISPDLRKNLENVASLEQTEKVDLNKKETGRIENSAKYNLNAAQIENVDGANEEIHNDLRSLKLVHANESKRSQEKHIADETPNNENISVQNLDPNREDRHLASGLAKSKYKSSTVYLNAEEGNSPGKEQESIVNGQIKKLISIRDDALESVDNNATQSEKVDQESLLSEKLIEIDIVEKDEEIRNQRSSEVKDKSSQSENIDQSIEVPNRLEKWKVQATLFQEQIKNRTFLQYLRAQTTEVFSDIPKFTENQLLATLENIALSQKSASNETYLANLNATELSKNQLEIIKCAEQLIETKQRQSFVANVAECIRNLSVFNCLRIFVWPIVLDNLPESVSQSLNNLPIEINLIDLFQGNRTKSARSESSVHHPRLLTPESVVFSILSGALESIATYDLAPTFIDPKNETLRRLLTIGQLQILQMAEKLLPGEIRREYSDRMFSCVRRFEYFSCVKYFAWPMVKQYYPALPAFPDYQSWYPSIALYPQYPIVPFPSFAETSGELPEVIEADATRMRKPEAVIINILQNTLKEHAKAPPPSIVHNADYVALLSPEQLLSIQMAEQLLPIPYRPEFVQKTVKCIQELNYVTCIKYSTWPTIKQLYPSLPDISGWITDNWQLPSVIGFLPEFQLSQFQLPNVFNISSFIPSLPGIGSGGDTTTEQSPESGNTTPEGSPSRLSTILLRQKEASSKASSELENKVTEILTGVRKSLKMSTLENTPVIISGNIIILTSITEKQINIIKLAESLVPPTARAALVAQVLSCLQNNEFINCTKNVIWPAVALYVSNLPEFPDLQQPPQQEDQTSLKDKNALHSNIKSQQEWDKLQNEANSNVKIISRTKFPQSNSPVISVTGTRFVPIFTEHPESVILNILRSIQLSSPNVRDDHHVKLASTLRLADLLNDRQLNIVNTTESLLPDAVRPGFVNRMTECIRKNNFLTCSRNVLWPALLEYFPRLPNFPNFGAQPQTSNVKPVLPQNLTDSSPFSETDVKVNQHGDATVTITDTRFYPVFSEHPEGVILKILKAVQSSTSGTLYSITSKLPETKNYFTEEQVNIVHVAESLLPESVRSVFVERIVNCVRENSFLHCTRDITWPTIAQFFPRLPNFPDFGSQNVLRSKLDSSSILLRNTYSEKATSNENTSKIDVDAIEDRIESILKELNKDSTFRFEGSYLDINNPIINDLLTIRERNIVRLTERAIPDSIRPTYITNMLECIRNNNFITCTQHITWPTLKQFSQFLPNFEELFGQLPIPGSGQGINQIPGISQLPGVAGQIPNFPGTFAEGLPNLPSLPSLPNLPNFPSFPPQMLPGGIQVPQVPGLSSFGSLSYPQFTILSDASQEPKSQEQTILQSTVANDKKTNQISGISRAANTPSVGEMLSPLLLLGMALSVIGGYVPPGPRFACPKDPIYIYPCICLRGSDRGLYIYCENTNLASLSLAFTNLGNEGMPIEELVLYKCNIVRFYGPALYPLDVRVLRFIDTPLRLIEEHSFLGVNRTLQEFHIINSNLEKFPREALQVLGNLSLLSITGHRMSTLPGNSFSESAAAAKLEKLEISNGTLSSLPAEALIPLKKLKTLDFHDNKIKDLKRNQFKGLRDTEFLDLSHNLIDKLDTSHLADLVKMGWCNMSHNAISDLKRGTFARNSVLKVLNLSHNKIRKLDSNTFRGMRFLRRLYLSDNQINDVGRGTFGSVTRIGTIDLSRNFIKKIDFQMFNQLQFIELLDVSENFVTIVEKLAFKDIYLAKVNLSHNEISKIEPGAFENCVNITSLDLSHNKLENISKYAFDSVSYAMELQLSYNLFTSLNQIPLHNMTGLKVLNVSYNLIHSVPRQTFPKLYELHTIDISHNNLSEIYNAVFQTLFSLRFLNMSHNSLEKIKPSTFGPLPTLLELDMSYNQLNDVSRGSLTRLASCRSLTVRNNRLTKIFQLPISLSHLDFSENLLEEIPSTDVWPTMNALLSLDLSHNQLGDNLQEKSFENLLTLRILNLQANNITKPPWQALSGLSSLQYLYLQDNYMTKLEKAAFGRLPIVFELNLANNRINNVTSRAFEGLLQLLTLNLTSNNISHIPNGAFQGLVSLRTLDLSHNSLEKLDNKTHGLLDDCLSLERLNLSHNKISFITRKTLPNDPWIPYRLKEVDLSYNTMPVVTFDLIAGAKKIQYLNLSHNNINEIRRYVIGNLTALETLDLSYNDISDISDQDVFLPPLNLTNLHLSNNHLSYVPLDKILPLPNLKILNLEENEIGVFDERFMKIIKNGTMLRYFGNPMHCDCHARPLKRWLKTQTLLPTEWSNVTCESPNYLANKPISEITEDLMSCNERDIQEKPELDITPDVKYRSIEYNNEDNSWKATWYVTSREDIGDFYVVVRESGSSKSMIEKDVIYSDRSFRIHDLTESNIKYELCVLARDSEGNVKHYRNSQCQILNQHSSDSSASFRTSLYFVIIIASFCIFIL</sequence>
<feature type="compositionally biased region" description="Polar residues" evidence="5">
    <location>
        <begin position="931"/>
        <end position="951"/>
    </location>
</feature>
<keyword evidence="4" id="KW-0547">Nucleotide-binding</keyword>
<dbReference type="InterPro" id="IPR017441">
    <property type="entry name" value="Protein_kinase_ATP_BS"/>
</dbReference>
<dbReference type="PROSITE" id="PS51450">
    <property type="entry name" value="LRR"/>
    <property type="match status" value="10"/>
</dbReference>
<dbReference type="FunFam" id="3.80.10.10:FF:001164">
    <property type="entry name" value="GH01279p"/>
    <property type="match status" value="2"/>
</dbReference>
<dbReference type="SMART" id="SM00365">
    <property type="entry name" value="LRR_SD22"/>
    <property type="match status" value="7"/>
</dbReference>
<dbReference type="SMART" id="SM00369">
    <property type="entry name" value="LRR_TYP"/>
    <property type="match status" value="24"/>
</dbReference>
<dbReference type="SMART" id="SM00082">
    <property type="entry name" value="LRRCT"/>
    <property type="match status" value="1"/>
</dbReference>
<dbReference type="PROSITE" id="PS00107">
    <property type="entry name" value="PROTEIN_KINASE_ATP"/>
    <property type="match status" value="1"/>
</dbReference>
<evidence type="ECO:0000313" key="8">
    <source>
        <dbReference type="Proteomes" id="UP000000311"/>
    </source>
</evidence>
<name>E2A1E1_CAMFO</name>
<dbReference type="OMA" id="ENCANIV"/>